<proteinExistence type="predicted"/>
<organism evidence="2 5">
    <name type="scientific">Caldinitratiruptor microaerophilus</name>
    <dbReference type="NCBI Taxonomy" id="671077"/>
    <lineage>
        <taxon>Bacteria</taxon>
        <taxon>Bacillati</taxon>
        <taxon>Bacillota</taxon>
        <taxon>Clostridia</taxon>
        <taxon>Eubacteriales</taxon>
        <taxon>Symbiobacteriaceae</taxon>
        <taxon>Caldinitratiruptor</taxon>
    </lineage>
</organism>
<protein>
    <recommendedName>
        <fullName evidence="1">DUF6431 domain-containing protein</fullName>
    </recommendedName>
</protein>
<reference evidence="2" key="1">
    <citation type="submission" date="2022-03" db="EMBL/GenBank/DDBJ databases">
        <title>Complete genome sequence of Caldinitratiruptor microaerophilus.</title>
        <authorList>
            <person name="Mukaiyama R."/>
            <person name="Nishiyama T."/>
            <person name="Ueda K."/>
        </authorList>
    </citation>
    <scope>NUCLEOTIDE SEQUENCE</scope>
    <source>
        <strain evidence="2">JCM 16183</strain>
    </source>
</reference>
<evidence type="ECO:0000313" key="5">
    <source>
        <dbReference type="Proteomes" id="UP001163687"/>
    </source>
</evidence>
<feature type="domain" description="DUF6431" evidence="1">
    <location>
        <begin position="1"/>
        <end position="89"/>
    </location>
</feature>
<evidence type="ECO:0000313" key="2">
    <source>
        <dbReference type="EMBL" id="BDG59308.1"/>
    </source>
</evidence>
<dbReference type="AlphaFoldDB" id="A0AA35CJ40"/>
<evidence type="ECO:0000259" key="1">
    <source>
        <dbReference type="Pfam" id="PF20020"/>
    </source>
</evidence>
<dbReference type="KEGG" id="cmic:caldi_14050"/>
<name>A0AA35CJ40_9FIRM</name>
<gene>
    <name evidence="2" type="ORF">caldi_03980</name>
    <name evidence="3" type="ORF">caldi_14050</name>
    <name evidence="4" type="ORF">caldi_16550</name>
</gene>
<dbReference type="EMBL" id="AP025628">
    <property type="protein sequence ID" value="BDG59308.1"/>
    <property type="molecule type" value="Genomic_DNA"/>
</dbReference>
<dbReference type="Pfam" id="PF20020">
    <property type="entry name" value="DUF6431"/>
    <property type="match status" value="1"/>
</dbReference>
<dbReference type="EMBL" id="AP025628">
    <property type="protein sequence ID" value="BDG60315.1"/>
    <property type="molecule type" value="Genomic_DNA"/>
</dbReference>
<accession>A0AA35CJ40</accession>
<dbReference type="EMBL" id="AP025628">
    <property type="protein sequence ID" value="BDG60565.1"/>
    <property type="molecule type" value="Genomic_DNA"/>
</dbReference>
<evidence type="ECO:0000313" key="3">
    <source>
        <dbReference type="EMBL" id="BDG60315.1"/>
    </source>
</evidence>
<keyword evidence="5" id="KW-1185">Reference proteome</keyword>
<dbReference type="Proteomes" id="UP001163687">
    <property type="component" value="Chromosome"/>
</dbReference>
<sequence>MRKHGAHHRSAVTRRRIYRIPIYRWFCPRCKHTCSVLPDFLRPYARFVTLLREVVVRRRLQRGRSWRDLTWEISSPAVSVVSERTLRRWVRTVRSIAGNWGQFLTAWLLEQRPAVDVFTLVPRHEGPDATFHFLLALGDWLRRQMSVDPARHRGLFAFLNGFCEAPAPL</sequence>
<dbReference type="KEGG" id="cmic:caldi_03980"/>
<evidence type="ECO:0000313" key="4">
    <source>
        <dbReference type="EMBL" id="BDG60565.1"/>
    </source>
</evidence>
<dbReference type="InterPro" id="IPR045536">
    <property type="entry name" value="DUF6431"/>
</dbReference>
<dbReference type="KEGG" id="cmic:caldi_16550"/>